<comment type="cofactor">
    <cofactor evidence="1">
        <name>FAD</name>
        <dbReference type="ChEBI" id="CHEBI:57692"/>
    </cofactor>
</comment>
<dbReference type="PANTHER" id="PTHR11530:SF11">
    <property type="entry name" value="D-ASPARTATE OXIDASE"/>
    <property type="match status" value="1"/>
</dbReference>
<keyword evidence="5 10" id="KW-0560">Oxidoreductase</keyword>
<dbReference type="GO" id="GO:0005737">
    <property type="term" value="C:cytoplasm"/>
    <property type="evidence" value="ECO:0007669"/>
    <property type="project" value="TreeGrafter"/>
</dbReference>
<keyword evidence="4" id="KW-0274">FAD</keyword>
<evidence type="ECO:0000256" key="6">
    <source>
        <dbReference type="ARBA" id="ARBA00039101"/>
    </source>
</evidence>
<keyword evidence="3" id="KW-0285">Flavoprotein</keyword>
<evidence type="ECO:0000256" key="5">
    <source>
        <dbReference type="ARBA" id="ARBA00023002"/>
    </source>
</evidence>
<reference evidence="10 11" key="1">
    <citation type="submission" date="2023-10" db="EMBL/GenBank/DDBJ databases">
        <title>Complete genome sequence of a Sphingomonadaceae bacterium.</title>
        <authorList>
            <person name="Yan C."/>
        </authorList>
    </citation>
    <scope>NUCLEOTIDE SEQUENCE [LARGE SCALE GENOMIC DNA]</scope>
    <source>
        <strain evidence="10 11">SCSIO 66989</strain>
    </source>
</reference>
<organism evidence="10 11">
    <name type="scientific">Alterisphingorhabdus coralli</name>
    <dbReference type="NCBI Taxonomy" id="3071408"/>
    <lineage>
        <taxon>Bacteria</taxon>
        <taxon>Pseudomonadati</taxon>
        <taxon>Pseudomonadota</taxon>
        <taxon>Alphaproteobacteria</taxon>
        <taxon>Sphingomonadales</taxon>
        <taxon>Sphingomonadaceae</taxon>
        <taxon>Alterisphingorhabdus (ex Yan et al. 2024)</taxon>
    </lineage>
</organism>
<dbReference type="RefSeq" id="WP_317081192.1">
    <property type="nucleotide sequence ID" value="NZ_CP136594.1"/>
</dbReference>
<dbReference type="SUPFAM" id="SSF51905">
    <property type="entry name" value="FAD/NAD(P)-binding domain"/>
    <property type="match status" value="1"/>
</dbReference>
<feature type="domain" description="FAD dependent oxidoreductase" evidence="9">
    <location>
        <begin position="60"/>
        <end position="113"/>
    </location>
</feature>
<feature type="domain" description="FAD dependent oxidoreductase" evidence="9">
    <location>
        <begin position="122"/>
        <end position="372"/>
    </location>
</feature>
<dbReference type="PANTHER" id="PTHR11530">
    <property type="entry name" value="D-AMINO ACID OXIDASE"/>
    <property type="match status" value="1"/>
</dbReference>
<evidence type="ECO:0000256" key="1">
    <source>
        <dbReference type="ARBA" id="ARBA00001974"/>
    </source>
</evidence>
<gene>
    <name evidence="10" type="ORF">RB602_13405</name>
</gene>
<dbReference type="InterPro" id="IPR036188">
    <property type="entry name" value="FAD/NAD-bd_sf"/>
</dbReference>
<dbReference type="InterPro" id="IPR023209">
    <property type="entry name" value="DAO"/>
</dbReference>
<dbReference type="Pfam" id="PF01266">
    <property type="entry name" value="DAO"/>
    <property type="match status" value="2"/>
</dbReference>
<dbReference type="InterPro" id="IPR006311">
    <property type="entry name" value="TAT_signal"/>
</dbReference>
<comment type="similarity">
    <text evidence="2">Belongs to the DAMOX/DASOX family.</text>
</comment>
<evidence type="ECO:0000256" key="4">
    <source>
        <dbReference type="ARBA" id="ARBA00022827"/>
    </source>
</evidence>
<dbReference type="AlphaFoldDB" id="A0AA97I1J9"/>
<dbReference type="GO" id="GO:0003884">
    <property type="term" value="F:D-amino-acid oxidase activity"/>
    <property type="evidence" value="ECO:0007669"/>
    <property type="project" value="UniProtKB-EC"/>
</dbReference>
<dbReference type="Gene3D" id="3.40.50.720">
    <property type="entry name" value="NAD(P)-binding Rossmann-like Domain"/>
    <property type="match status" value="2"/>
</dbReference>
<dbReference type="KEGG" id="acoa:RB602_13405"/>
<evidence type="ECO:0000256" key="2">
    <source>
        <dbReference type="ARBA" id="ARBA00006730"/>
    </source>
</evidence>
<evidence type="ECO:0000259" key="9">
    <source>
        <dbReference type="Pfam" id="PF01266"/>
    </source>
</evidence>
<dbReference type="PROSITE" id="PS51318">
    <property type="entry name" value="TAT"/>
    <property type="match status" value="1"/>
</dbReference>
<dbReference type="Proteomes" id="UP001302429">
    <property type="component" value="Chromosome"/>
</dbReference>
<sequence>MIAYSHPVLDQVTPTRREFLATGAILGGATMLSACAPGTEPLANVSASGPCLPKVRASADRAIRQLVGLRPYRPSGFVVRREAIDDKRLVHNYGHGGGGITLGWGSSKLAVDLGLPGHQGPVAVIGAGIMGLTTARLLQEAGQQVTIYTSQLPPETTSNIAGGQWYPSSVFSGSQLTPEFEQQFVAASAYSYYRYQLLVGEHYGVRWMPTYELSNRPINMGQVDRLIANMLPEMQTFEEADNPFGTLHLRRSYNMYIEPARFLRAIQRDILLAGGKITVRHFHDRGEVQALPEKLIFNCTGLGAAELFGDEELIPVRGQLEILLPQPEINYAYTNRRGLYMFPRSDGIVLGGTFERGQFDRTPQPEVSSRIVDGHAAIADAMRCA</sequence>
<evidence type="ECO:0000256" key="3">
    <source>
        <dbReference type="ARBA" id="ARBA00022630"/>
    </source>
</evidence>
<dbReference type="Gene3D" id="3.30.9.10">
    <property type="entry name" value="D-Amino Acid Oxidase, subunit A, domain 2"/>
    <property type="match status" value="1"/>
</dbReference>
<comment type="catalytic activity">
    <reaction evidence="8">
        <text>a D-alpha-amino acid + O2 + H2O = a 2-oxocarboxylate + H2O2 + NH4(+)</text>
        <dbReference type="Rhea" id="RHEA:21816"/>
        <dbReference type="ChEBI" id="CHEBI:15377"/>
        <dbReference type="ChEBI" id="CHEBI:15379"/>
        <dbReference type="ChEBI" id="CHEBI:16240"/>
        <dbReference type="ChEBI" id="CHEBI:28938"/>
        <dbReference type="ChEBI" id="CHEBI:35179"/>
        <dbReference type="ChEBI" id="CHEBI:59871"/>
        <dbReference type="EC" id="1.4.3.3"/>
    </reaction>
    <physiologicalReaction direction="left-to-right" evidence="8">
        <dbReference type="Rhea" id="RHEA:21817"/>
    </physiologicalReaction>
</comment>
<accession>A0AA97I1J9</accession>
<dbReference type="GO" id="GO:0019478">
    <property type="term" value="P:D-amino acid catabolic process"/>
    <property type="evidence" value="ECO:0007669"/>
    <property type="project" value="TreeGrafter"/>
</dbReference>
<dbReference type="EC" id="1.4.3.3" evidence="6"/>
<evidence type="ECO:0000256" key="8">
    <source>
        <dbReference type="ARBA" id="ARBA00049547"/>
    </source>
</evidence>
<dbReference type="EMBL" id="CP136594">
    <property type="protein sequence ID" value="WOE74825.1"/>
    <property type="molecule type" value="Genomic_DNA"/>
</dbReference>
<keyword evidence="11" id="KW-1185">Reference proteome</keyword>
<evidence type="ECO:0000256" key="7">
    <source>
        <dbReference type="ARBA" id="ARBA00039751"/>
    </source>
</evidence>
<dbReference type="GO" id="GO:0071949">
    <property type="term" value="F:FAD binding"/>
    <property type="evidence" value="ECO:0007669"/>
    <property type="project" value="InterPro"/>
</dbReference>
<evidence type="ECO:0000313" key="10">
    <source>
        <dbReference type="EMBL" id="WOE74825.1"/>
    </source>
</evidence>
<name>A0AA97I1J9_9SPHN</name>
<dbReference type="InterPro" id="IPR006076">
    <property type="entry name" value="FAD-dep_OxRdtase"/>
</dbReference>
<protein>
    <recommendedName>
        <fullName evidence="7">D-amino-acid oxidase</fullName>
        <ecNumber evidence="6">1.4.3.3</ecNumber>
    </recommendedName>
</protein>
<proteinExistence type="inferred from homology"/>
<evidence type="ECO:0000313" key="11">
    <source>
        <dbReference type="Proteomes" id="UP001302429"/>
    </source>
</evidence>